<dbReference type="Proteomes" id="UP001321749">
    <property type="component" value="Unassembled WGS sequence"/>
</dbReference>
<name>A0AAV9I4U0_9PEZI</name>
<feature type="region of interest" description="Disordered" evidence="3">
    <location>
        <begin position="480"/>
        <end position="504"/>
    </location>
</feature>
<evidence type="ECO:0000256" key="1">
    <source>
        <dbReference type="ARBA" id="ARBA00011353"/>
    </source>
</evidence>
<dbReference type="GO" id="GO:0006338">
    <property type="term" value="P:chromatin remodeling"/>
    <property type="evidence" value="ECO:0007669"/>
    <property type="project" value="UniProtKB-ARBA"/>
</dbReference>
<feature type="compositionally biased region" description="Polar residues" evidence="3">
    <location>
        <begin position="1363"/>
        <end position="1375"/>
    </location>
</feature>
<protein>
    <recommendedName>
        <fullName evidence="4">Chromo domain-containing protein</fullName>
    </recommendedName>
</protein>
<comment type="caution">
    <text evidence="5">The sequence shown here is derived from an EMBL/GenBank/DDBJ whole genome shotgun (WGS) entry which is preliminary data.</text>
</comment>
<evidence type="ECO:0000259" key="4">
    <source>
        <dbReference type="PROSITE" id="PS50013"/>
    </source>
</evidence>
<feature type="compositionally biased region" description="Basic and acidic residues" evidence="3">
    <location>
        <begin position="1479"/>
        <end position="1489"/>
    </location>
</feature>
<dbReference type="Gene3D" id="2.40.50.40">
    <property type="match status" value="1"/>
</dbReference>
<sequence length="1509" mass="166158">MASDKAGQACPSNPERVLLHVGDDVPITPCRIWTRHLALESRARRTTKFQSSPPSQLKSLRLAYLPRLATRPCFRKPIALDSAHSHVTHQVPEQGAETVDSAASSRAKTTPSRAEAARRGSQHRAATPSSLHAASMPKRHRKKYSTRPAKRRRPSARHREEEYYELRDILDEKTEEGELWYLVDWENDASTGKEYEPSWELATNVTKPAIDAWEEKKLQRGGQDTIRTSPAVAESGNQPAHPASSKRRRSHSSADGRDPSPKRARTAVGLDRTSSPEDSAPKLGPQKVEIIVDISAAPAVDPSEYTFIPASQTSAVAKDAASQRTIPDSQEDSITQSTLAAFTDITESQQAQSAAEGIVVDQSVPEVSLTEIPSHQPGHSAEHCEAPSVLLDRESRSGSLALDSGAEPLNASVDEAEIATVSSAGEFLTQPPYYDIPLPSQEFRNPIRDSPSPSTSSISDFKSATSSPLLSYQAAQLVQPIPSDNDGSGHIITQTREPSERSQEGAILEATSTAQDGKSTSGVSNLIVSRSRLSTLAKSDQNSIQFSPWSGRSYNKRPPALSLRSMDPPPPSGPLWGEGRDAIQELKAAIPNFNSQPFNPSQDILPHPERGMQPAVERAAFRDAREELRAAIPKFDFLGSRPSEGAEATSPEPPKFRSAVDELREGMNSALARQREKMGGDPSSPPFSFLNAPTPNLSTQLPVIGAHNPAFEQLPTTVAPSDLTTSLELPQVVDHDSEMFTDNPQVYEPPVPLSVSPNADSVPDETEDEHQRLIVTLPMAANTRSMYLDTVKKNRAIMSQFGSIFSDSLSRVPDPSLVAKIDSFFESLQKFCDLPAYWDSLPSMTAQEKTKHATNSNSKFSFVYEFLMALSGVHARVLILSLPGLVSQYLEALVATILDSLKELGPIPSITTADVSENLSKFQGAGIDVVILFDEAARSAKLPTNLGYESTLVLALTTTYSVEHIDLELRQEEPDLKGLEKKNALNLAIAQVQKYLETPERGYPEPHDAAETFANFLKNPESGISWGHQYLPSDVFELWRSSQIPDTQTDTPETSNIRKRPLIDDNIIVTKRPKMMERAASAQISELLRDCLAAHAITEANHTATMNVPIAQLERLAAKIFNLEEKLASQNTLYSQMRDLAKSQENQRLSWEKTVKRFEPKYLEALNDRKKFEKEAKEATKEATKKVKEVEEQLETRKAEVESLKERVRVLESDLSSATNALQNSSIPEVAKLAQLEQELKDERAQTEVFKSKAAKLEEHAEYLRQRHQDSSSEHGLRERQITELQQEIAQLKQRDTSNALKAQQIHAKNEFNIMTKQIKEQKAIIYDRERELDRVKDELKTLKSNRRETRSPRPGGVMSPRPSRSATAAGSRGTSPALPPSSDPAAPGEQVGAALKKKTGRAAKSNAKPAQTDTNTNTVSYKRVTRSKMNTDALEAPAKFNFDALVTPEKNRDALGRTAMDVDSSPPTFQTNLGAAKKMKETATEDTKRRRTGGAAKRLASIAKPVNK</sequence>
<dbReference type="InterPro" id="IPR000953">
    <property type="entry name" value="Chromo/chromo_shadow_dom"/>
</dbReference>
<reference evidence="5" key="2">
    <citation type="submission" date="2023-06" db="EMBL/GenBank/DDBJ databases">
        <authorList>
            <consortium name="Lawrence Berkeley National Laboratory"/>
            <person name="Mondo S.J."/>
            <person name="Hensen N."/>
            <person name="Bonometti L."/>
            <person name="Westerberg I."/>
            <person name="Brannstrom I.O."/>
            <person name="Guillou S."/>
            <person name="Cros-Aarteil S."/>
            <person name="Calhoun S."/>
            <person name="Haridas S."/>
            <person name="Kuo A."/>
            <person name="Pangilinan J."/>
            <person name="Riley R."/>
            <person name="Labutti K."/>
            <person name="Andreopoulos B."/>
            <person name="Lipzen A."/>
            <person name="Chen C."/>
            <person name="Yanf M."/>
            <person name="Daum C."/>
            <person name="Ng V."/>
            <person name="Clum A."/>
            <person name="Steindorff A."/>
            <person name="Ohm R."/>
            <person name="Martin F."/>
            <person name="Silar P."/>
            <person name="Natvig D."/>
            <person name="Lalanne C."/>
            <person name="Gautier V."/>
            <person name="Ament-Velasquez S.L."/>
            <person name="Kruys A."/>
            <person name="Hutchinson M.I."/>
            <person name="Powell A.J."/>
            <person name="Barry K."/>
            <person name="Miller A.N."/>
            <person name="Grigoriev I.V."/>
            <person name="Debuchy R."/>
            <person name="Gladieux P."/>
            <person name="Thoren M.H."/>
            <person name="Johannesson H."/>
        </authorList>
    </citation>
    <scope>NUCLEOTIDE SEQUENCE</scope>
    <source>
        <strain evidence="5">PSN324</strain>
    </source>
</reference>
<reference evidence="5" key="1">
    <citation type="journal article" date="2023" name="Mol. Phylogenet. Evol.">
        <title>Genome-scale phylogeny and comparative genomics of the fungal order Sordariales.</title>
        <authorList>
            <person name="Hensen N."/>
            <person name="Bonometti L."/>
            <person name="Westerberg I."/>
            <person name="Brannstrom I.O."/>
            <person name="Guillou S."/>
            <person name="Cros-Aarteil S."/>
            <person name="Calhoun S."/>
            <person name="Haridas S."/>
            <person name="Kuo A."/>
            <person name="Mondo S."/>
            <person name="Pangilinan J."/>
            <person name="Riley R."/>
            <person name="LaButti K."/>
            <person name="Andreopoulos B."/>
            <person name="Lipzen A."/>
            <person name="Chen C."/>
            <person name="Yan M."/>
            <person name="Daum C."/>
            <person name="Ng V."/>
            <person name="Clum A."/>
            <person name="Steindorff A."/>
            <person name="Ohm R.A."/>
            <person name="Martin F."/>
            <person name="Silar P."/>
            <person name="Natvig D.O."/>
            <person name="Lalanne C."/>
            <person name="Gautier V."/>
            <person name="Ament-Velasquez S.L."/>
            <person name="Kruys A."/>
            <person name="Hutchinson M.I."/>
            <person name="Powell A.J."/>
            <person name="Barry K."/>
            <person name="Miller A.N."/>
            <person name="Grigoriev I.V."/>
            <person name="Debuchy R."/>
            <person name="Gladieux P."/>
            <person name="Hiltunen Thoren M."/>
            <person name="Johannesson H."/>
        </authorList>
    </citation>
    <scope>NUCLEOTIDE SEQUENCE</scope>
    <source>
        <strain evidence="5">PSN324</strain>
    </source>
</reference>
<feature type="region of interest" description="Disordered" evidence="3">
    <location>
        <begin position="1338"/>
        <end position="1425"/>
    </location>
</feature>
<dbReference type="PANTHER" id="PTHR23159">
    <property type="entry name" value="CENTROSOMAL PROTEIN 2"/>
    <property type="match status" value="1"/>
</dbReference>
<proteinExistence type="predicted"/>
<feature type="region of interest" description="Disordered" evidence="3">
    <location>
        <begin position="429"/>
        <end position="463"/>
    </location>
</feature>
<feature type="compositionally biased region" description="Basic and acidic residues" evidence="3">
    <location>
        <begin position="252"/>
        <end position="261"/>
    </location>
</feature>
<evidence type="ECO:0000313" key="6">
    <source>
        <dbReference type="Proteomes" id="UP001321749"/>
    </source>
</evidence>
<comment type="subunit">
    <text evidence="1">Component of the NuA4 histone acetyltransferase complex.</text>
</comment>
<feature type="compositionally biased region" description="Basic residues" evidence="3">
    <location>
        <begin position="137"/>
        <end position="156"/>
    </location>
</feature>
<dbReference type="SUPFAM" id="SSF54160">
    <property type="entry name" value="Chromo domain-like"/>
    <property type="match status" value="1"/>
</dbReference>
<feature type="coiled-coil region" evidence="2">
    <location>
        <begin position="1162"/>
        <end position="1295"/>
    </location>
</feature>
<feature type="compositionally biased region" description="Low complexity" evidence="3">
    <location>
        <begin position="450"/>
        <end position="459"/>
    </location>
</feature>
<dbReference type="EMBL" id="MU864928">
    <property type="protein sequence ID" value="KAK4467024.1"/>
    <property type="molecule type" value="Genomic_DNA"/>
</dbReference>
<evidence type="ECO:0000256" key="2">
    <source>
        <dbReference type="SAM" id="Coils"/>
    </source>
</evidence>
<feature type="compositionally biased region" description="Polar residues" evidence="3">
    <location>
        <begin position="1409"/>
        <end position="1421"/>
    </location>
</feature>
<dbReference type="InterPro" id="IPR016197">
    <property type="entry name" value="Chromo-like_dom_sf"/>
</dbReference>
<evidence type="ECO:0000313" key="5">
    <source>
        <dbReference type="EMBL" id="KAK4467024.1"/>
    </source>
</evidence>
<feature type="region of interest" description="Disordered" evidence="3">
    <location>
        <begin position="85"/>
        <end position="160"/>
    </location>
</feature>
<keyword evidence="6" id="KW-1185">Reference proteome</keyword>
<organism evidence="5 6">
    <name type="scientific">Cladorrhinum samala</name>
    <dbReference type="NCBI Taxonomy" id="585594"/>
    <lineage>
        <taxon>Eukaryota</taxon>
        <taxon>Fungi</taxon>
        <taxon>Dikarya</taxon>
        <taxon>Ascomycota</taxon>
        <taxon>Pezizomycotina</taxon>
        <taxon>Sordariomycetes</taxon>
        <taxon>Sordariomycetidae</taxon>
        <taxon>Sordariales</taxon>
        <taxon>Podosporaceae</taxon>
        <taxon>Cladorrhinum</taxon>
    </lineage>
</organism>
<accession>A0AAV9I4U0</accession>
<feature type="compositionally biased region" description="Polar residues" evidence="3">
    <location>
        <begin position="101"/>
        <end position="112"/>
    </location>
</feature>
<feature type="compositionally biased region" description="Basic and acidic residues" evidence="3">
    <location>
        <begin position="1338"/>
        <end position="1352"/>
    </location>
</feature>
<feature type="domain" description="Chromo" evidence="4">
    <location>
        <begin position="164"/>
        <end position="208"/>
    </location>
</feature>
<dbReference type="PROSITE" id="PS50013">
    <property type="entry name" value="CHROMO_2"/>
    <property type="match status" value="1"/>
</dbReference>
<feature type="region of interest" description="Disordered" evidence="3">
    <location>
        <begin position="1458"/>
        <end position="1509"/>
    </location>
</feature>
<gene>
    <name evidence="5" type="ORF">QBC42DRAFT_342494</name>
</gene>
<evidence type="ECO:0000256" key="3">
    <source>
        <dbReference type="SAM" id="MobiDB-lite"/>
    </source>
</evidence>
<feature type="region of interest" description="Disordered" evidence="3">
    <location>
        <begin position="215"/>
        <end position="284"/>
    </location>
</feature>
<keyword evidence="2" id="KW-0175">Coiled coil</keyword>
<dbReference type="PANTHER" id="PTHR23159:SF31">
    <property type="entry name" value="CENTROSOME-ASSOCIATED PROTEIN CEP250 ISOFORM X1"/>
    <property type="match status" value="1"/>
</dbReference>